<comment type="caution">
    <text evidence="3">The sequence shown here is derived from an EMBL/GenBank/DDBJ whole genome shotgun (WGS) entry which is preliminary data.</text>
</comment>
<protein>
    <submittedName>
        <fullName evidence="3">Uncharacterized protein</fullName>
    </submittedName>
</protein>
<proteinExistence type="predicted"/>
<accession>A0A1R1C376</accession>
<keyword evidence="2" id="KW-0732">Signal</keyword>
<name>A0A1R1C376_PAEAM</name>
<evidence type="ECO:0000313" key="3">
    <source>
        <dbReference type="EMBL" id="OMF16575.1"/>
    </source>
</evidence>
<organism evidence="3 4">
    <name type="scientific">Paenibacillus amylolyticus</name>
    <dbReference type="NCBI Taxonomy" id="1451"/>
    <lineage>
        <taxon>Bacteria</taxon>
        <taxon>Bacillati</taxon>
        <taxon>Bacillota</taxon>
        <taxon>Bacilli</taxon>
        <taxon>Bacillales</taxon>
        <taxon>Paenibacillaceae</taxon>
        <taxon>Paenibacillus</taxon>
    </lineage>
</organism>
<keyword evidence="1" id="KW-1133">Transmembrane helix</keyword>
<dbReference type="OrthoDB" id="2590482at2"/>
<keyword evidence="1" id="KW-0472">Membrane</keyword>
<evidence type="ECO:0000256" key="2">
    <source>
        <dbReference type="SAM" id="SignalP"/>
    </source>
</evidence>
<feature type="transmembrane region" description="Helical" evidence="1">
    <location>
        <begin position="169"/>
        <end position="194"/>
    </location>
</feature>
<sequence length="277" mass="30149">MRKLFTSLLSCLLIIGILSVQVAGASGFSNTTSTTNESGTYVIPTEDGSTLEVSIEETDKEYIVTSYVNGEKESQTIKNKETRDMMTIDNDGKVEYSNESDYIEKIAPDPMISNKESFATSAASNWTFVDSAYNSNPNVKQWGYLYKQEKITFGETYNLNYDSGTKVSIIVGVILGLLTVSSGGIITAILVALGSTIVADKITKAITGQVYGRFAAQDLEVRSNGKIGLRSKRTIVDAKVINTKNGKVAWVPIRVEGEGRSNTDLCIIGAYNAWLLN</sequence>
<reference evidence="3 4" key="1">
    <citation type="submission" date="2016-11" db="EMBL/GenBank/DDBJ databases">
        <title>Paenibacillus species isolates.</title>
        <authorList>
            <person name="Beno S.M."/>
        </authorList>
    </citation>
    <scope>NUCLEOTIDE SEQUENCE [LARGE SCALE GENOMIC DNA]</scope>
    <source>
        <strain evidence="3 4">FSL H8-0246</strain>
    </source>
</reference>
<evidence type="ECO:0000256" key="1">
    <source>
        <dbReference type="SAM" id="Phobius"/>
    </source>
</evidence>
<feature type="signal peptide" evidence="2">
    <location>
        <begin position="1"/>
        <end position="25"/>
    </location>
</feature>
<evidence type="ECO:0000313" key="4">
    <source>
        <dbReference type="Proteomes" id="UP000187134"/>
    </source>
</evidence>
<dbReference type="EMBL" id="MRTJ01000001">
    <property type="protein sequence ID" value="OMF16575.1"/>
    <property type="molecule type" value="Genomic_DNA"/>
</dbReference>
<keyword evidence="1" id="KW-0812">Transmembrane</keyword>
<dbReference type="AlphaFoldDB" id="A0A1R1C376"/>
<gene>
    <name evidence="3" type="ORF">BK131_00815</name>
</gene>
<feature type="chain" id="PRO_5013385635" evidence="2">
    <location>
        <begin position="26"/>
        <end position="277"/>
    </location>
</feature>
<dbReference type="Proteomes" id="UP000187134">
    <property type="component" value="Unassembled WGS sequence"/>
</dbReference>
<dbReference type="RefSeq" id="WP_076330100.1">
    <property type="nucleotide sequence ID" value="NZ_MRTJ01000001.1"/>
</dbReference>